<evidence type="ECO:0000313" key="1">
    <source>
        <dbReference type="EMBL" id="RXH83398.1"/>
    </source>
</evidence>
<sequence length="128" mass="14684">MYLGIHASGQKQNQVNIGSFGQEKSRYGWSILVVNITTDFSVLLSSTESNFRPNLGGYSVLDYWWSDHSDRLHSAESHNCQHLAISTNSGPRLILYVWPRILRCLDKVDVKKQRWYDELDTGNIHGLM</sequence>
<name>A0A498IIK4_MALDO</name>
<proteinExistence type="predicted"/>
<reference evidence="1 2" key="1">
    <citation type="submission" date="2018-10" db="EMBL/GenBank/DDBJ databases">
        <title>A high-quality apple genome assembly.</title>
        <authorList>
            <person name="Hu J."/>
        </authorList>
    </citation>
    <scope>NUCLEOTIDE SEQUENCE [LARGE SCALE GENOMIC DNA]</scope>
    <source>
        <strain evidence="2">cv. HFTH1</strain>
        <tissue evidence="1">Young leaf</tissue>
    </source>
</reference>
<dbReference type="EMBL" id="RDQH01000337">
    <property type="protein sequence ID" value="RXH83398.1"/>
    <property type="molecule type" value="Genomic_DNA"/>
</dbReference>
<dbReference type="AlphaFoldDB" id="A0A498IIK4"/>
<comment type="caution">
    <text evidence="1">The sequence shown here is derived from an EMBL/GenBank/DDBJ whole genome shotgun (WGS) entry which is preliminary data.</text>
</comment>
<accession>A0A498IIK4</accession>
<gene>
    <name evidence="1" type="ORF">DVH24_005651</name>
</gene>
<keyword evidence="2" id="KW-1185">Reference proteome</keyword>
<dbReference type="Proteomes" id="UP000290289">
    <property type="component" value="Chromosome 11"/>
</dbReference>
<evidence type="ECO:0000313" key="2">
    <source>
        <dbReference type="Proteomes" id="UP000290289"/>
    </source>
</evidence>
<organism evidence="1 2">
    <name type="scientific">Malus domestica</name>
    <name type="common">Apple</name>
    <name type="synonym">Pyrus malus</name>
    <dbReference type="NCBI Taxonomy" id="3750"/>
    <lineage>
        <taxon>Eukaryota</taxon>
        <taxon>Viridiplantae</taxon>
        <taxon>Streptophyta</taxon>
        <taxon>Embryophyta</taxon>
        <taxon>Tracheophyta</taxon>
        <taxon>Spermatophyta</taxon>
        <taxon>Magnoliopsida</taxon>
        <taxon>eudicotyledons</taxon>
        <taxon>Gunneridae</taxon>
        <taxon>Pentapetalae</taxon>
        <taxon>rosids</taxon>
        <taxon>fabids</taxon>
        <taxon>Rosales</taxon>
        <taxon>Rosaceae</taxon>
        <taxon>Amygdaloideae</taxon>
        <taxon>Maleae</taxon>
        <taxon>Malus</taxon>
    </lineage>
</organism>
<protein>
    <submittedName>
        <fullName evidence="1">Uncharacterized protein</fullName>
    </submittedName>
</protein>